<reference evidence="1 2" key="1">
    <citation type="submission" date="2019-05" db="EMBL/GenBank/DDBJ databases">
        <authorList>
            <person name="Pankratov T."/>
            <person name="Grouzdev D."/>
        </authorList>
    </citation>
    <scope>NUCLEOTIDE SEQUENCE [LARGE SCALE GENOMIC DNA]</scope>
    <source>
        <strain evidence="1 2">KEBCLARHB70R</strain>
    </source>
</reference>
<dbReference type="EMBL" id="VCDI01000008">
    <property type="protein sequence ID" value="TLU71132.1"/>
    <property type="molecule type" value="Genomic_DNA"/>
</dbReference>
<evidence type="ECO:0000313" key="1">
    <source>
        <dbReference type="EMBL" id="TLU71132.1"/>
    </source>
</evidence>
<comment type="caution">
    <text evidence="1">The sequence shown here is derived from an EMBL/GenBank/DDBJ whole genome shotgun (WGS) entry which is preliminary data.</text>
</comment>
<accession>A0A5R9J0T2</accession>
<dbReference type="AlphaFoldDB" id="A0A5R9J0T2"/>
<dbReference type="InterPro" id="IPR025737">
    <property type="entry name" value="FApF"/>
</dbReference>
<keyword evidence="2" id="KW-1185">Reference proteome</keyword>
<gene>
    <name evidence="1" type="ORF">FE263_18340</name>
</gene>
<dbReference type="OrthoDB" id="189778at2"/>
<protein>
    <submittedName>
        <fullName evidence="1">Transporter</fullName>
    </submittedName>
</protein>
<sequence length="268" mass="28199">MDGLQAMVTVGKMVIVAGAAFIAWTALTSSPAYADEVRDFAPNRPSRSDSPFTVPIGFIQVETDLANYTHPGEVLQTLDPTIIYGLTNRIDIGLSIGGLITQRSNAVSSAGYGDTIVKAKFSLTGDDGGPVAFAVIPYVKIPTAPIPIGDGQVEGGINMPMLVTLPSHLQLTVEPELAELKSSQTSGQQASFIGVVNLGRQIAGALSGFVELYTQTFAGRAAGSPFVTFDYGFAYLVAKDVQLDVGANAGLNRYTPALNIYSGLAFRF</sequence>
<evidence type="ECO:0000313" key="2">
    <source>
        <dbReference type="Proteomes" id="UP000305654"/>
    </source>
</evidence>
<dbReference type="Proteomes" id="UP000305654">
    <property type="component" value="Unassembled WGS sequence"/>
</dbReference>
<name>A0A5R9J0T2_9PROT</name>
<proteinExistence type="predicted"/>
<organism evidence="1 2">
    <name type="scientific">Lichenicoccus roseus</name>
    <dbReference type="NCBI Taxonomy" id="2683649"/>
    <lineage>
        <taxon>Bacteria</taxon>
        <taxon>Pseudomonadati</taxon>
        <taxon>Pseudomonadota</taxon>
        <taxon>Alphaproteobacteria</taxon>
        <taxon>Acetobacterales</taxon>
        <taxon>Acetobacteraceae</taxon>
        <taxon>Lichenicoccus</taxon>
    </lineage>
</organism>
<dbReference type="RefSeq" id="WP_138327489.1">
    <property type="nucleotide sequence ID" value="NZ_VCDI01000008.1"/>
</dbReference>
<dbReference type="Pfam" id="PF13557">
    <property type="entry name" value="Phenol_MetA_deg"/>
    <property type="match status" value="1"/>
</dbReference>